<organism evidence="2 3">
    <name type="scientific">Pyricularia grisea</name>
    <name type="common">Crabgrass-specific blast fungus</name>
    <name type="synonym">Magnaporthe grisea</name>
    <dbReference type="NCBI Taxonomy" id="148305"/>
    <lineage>
        <taxon>Eukaryota</taxon>
        <taxon>Fungi</taxon>
        <taxon>Dikarya</taxon>
        <taxon>Ascomycota</taxon>
        <taxon>Pezizomycotina</taxon>
        <taxon>Sordariomycetes</taxon>
        <taxon>Sordariomycetidae</taxon>
        <taxon>Magnaporthales</taxon>
        <taxon>Pyriculariaceae</taxon>
        <taxon>Pyricularia</taxon>
    </lineage>
</organism>
<evidence type="ECO:0000313" key="3">
    <source>
        <dbReference type="Proteomes" id="UP001059893"/>
    </source>
</evidence>
<accession>A0ABQ8NDF5</accession>
<dbReference type="EMBL" id="JABSND010000170">
    <property type="protein sequence ID" value="KAI6295273.1"/>
    <property type="molecule type" value="Genomic_DNA"/>
</dbReference>
<protein>
    <recommendedName>
        <fullName evidence="4">Sphingolipid long chain base-responsive protein LSP1</fullName>
    </recommendedName>
</protein>
<dbReference type="PANTHER" id="PTHR31962">
    <property type="entry name" value="SPHINGOLIPID LONG CHAIN BASE-RESPONSIVE PROTEIN PIL1"/>
    <property type="match status" value="1"/>
</dbReference>
<reference evidence="2" key="1">
    <citation type="submission" date="2021-01" db="EMBL/GenBank/DDBJ databases">
        <title>Deciphering the adaptive evolutionary patterns associated with biogeogrpahic diversity in the finger millet blast pathogen Magnaporthe oryzae in Eastern Africa.</title>
        <authorList>
            <person name="Onyema G."/>
            <person name="Shittu T.A."/>
            <person name="Dodsworth S."/>
            <person name="Devilliers S."/>
            <person name="Muthumeenakshi S."/>
            <person name="Sreenivasaprasad S."/>
        </authorList>
    </citation>
    <scope>NUCLEOTIDE SEQUENCE</scope>
    <source>
        <strain evidence="2">D15/s37</strain>
    </source>
</reference>
<name>A0ABQ8NDF5_PYRGI</name>
<feature type="region of interest" description="Disordered" evidence="1">
    <location>
        <begin position="1"/>
        <end position="40"/>
    </location>
</feature>
<dbReference type="Pfam" id="PF13805">
    <property type="entry name" value="Pil1"/>
    <property type="match status" value="1"/>
</dbReference>
<dbReference type="Gene3D" id="1.20.1270.60">
    <property type="entry name" value="Arfaptin homology (AH) domain/BAR domain"/>
    <property type="match status" value="1"/>
</dbReference>
<feature type="compositionally biased region" description="Polar residues" evidence="1">
    <location>
        <begin position="298"/>
        <end position="310"/>
    </location>
</feature>
<dbReference type="Proteomes" id="UP001059893">
    <property type="component" value="Unassembled WGS sequence"/>
</dbReference>
<evidence type="ECO:0000313" key="2">
    <source>
        <dbReference type="EMBL" id="KAI6295273.1"/>
    </source>
</evidence>
<dbReference type="PANTHER" id="PTHR31962:SF4">
    <property type="entry name" value="PRIMARY COMPONENT OF EISOSOMES (EUROFUNG)"/>
    <property type="match status" value="1"/>
</dbReference>
<comment type="caution">
    <text evidence="2">The sequence shown here is derived from an EMBL/GenBank/DDBJ whole genome shotgun (WGS) entry which is preliminary data.</text>
</comment>
<sequence>MNRSFSIRSSKGQRSGAQNGGGAHANRNRGGFLKSLRGPLNNQPELSRRLYKLIKSENTLVGAHETAGRERISIATQLSEWGERTPDPAVADLSDKLGVVLAEVGEQEDAYAHAIEDSRSMLKHIRNTERSVQPSRESRGKLVDEIARLKSKEPQSARLVILEQELVRAEAENLVAEAQLFNMTRKSLKAAYEAEFLATIERAEKQIILARHGRRLLELLDEEAVVPGAAIPEYHGAADSRQIVCDCEDDLGNWRPDYRLESEQAASSTPAMSETNGSKKEATVAPVPATTTEAEQSPVINQNGKASEVA</sequence>
<gene>
    <name evidence="2" type="ORF">MCOR33_007783</name>
</gene>
<feature type="compositionally biased region" description="Polar residues" evidence="1">
    <location>
        <begin position="1"/>
        <end position="15"/>
    </location>
</feature>
<evidence type="ECO:0000256" key="1">
    <source>
        <dbReference type="SAM" id="MobiDB-lite"/>
    </source>
</evidence>
<feature type="region of interest" description="Disordered" evidence="1">
    <location>
        <begin position="261"/>
        <end position="310"/>
    </location>
</feature>
<proteinExistence type="predicted"/>
<feature type="compositionally biased region" description="Polar residues" evidence="1">
    <location>
        <begin position="264"/>
        <end position="276"/>
    </location>
</feature>
<dbReference type="InterPro" id="IPR028245">
    <property type="entry name" value="PIL1/LSP1"/>
</dbReference>
<feature type="compositionally biased region" description="Low complexity" evidence="1">
    <location>
        <begin position="283"/>
        <end position="295"/>
    </location>
</feature>
<keyword evidence="3" id="KW-1185">Reference proteome</keyword>
<evidence type="ECO:0008006" key="4">
    <source>
        <dbReference type="Google" id="ProtNLM"/>
    </source>
</evidence>
<dbReference type="InterPro" id="IPR027267">
    <property type="entry name" value="AH/BAR_dom_sf"/>
</dbReference>